<protein>
    <recommendedName>
        <fullName evidence="1">Zinc finger domain-containing protein</fullName>
    </recommendedName>
</protein>
<proteinExistence type="predicted"/>
<reference evidence="2" key="2">
    <citation type="submission" date="2022-10" db="EMBL/GenBank/DDBJ databases">
        <authorList>
            <consortium name="ENA_rothamsted_submissions"/>
            <consortium name="culmorum"/>
            <person name="King R."/>
        </authorList>
    </citation>
    <scope>NUCLEOTIDE SEQUENCE</scope>
</reference>
<evidence type="ECO:0000313" key="3">
    <source>
        <dbReference type="Proteomes" id="UP001153737"/>
    </source>
</evidence>
<name>A0A9N9X001_PHACE</name>
<sequence>MGNTVTNGNTDSSRKVEEKEKRCFGQYKCPKCERRWSSGNTWPNMGQQCEKCLIFVLPYSTVPLENFFVKNA</sequence>
<evidence type="ECO:0000313" key="2">
    <source>
        <dbReference type="EMBL" id="CAG9812578.1"/>
    </source>
</evidence>
<gene>
    <name evidence="2" type="ORF">PHAECO_LOCUS505</name>
</gene>
<dbReference type="Pfam" id="PF17180">
    <property type="entry name" value="Zn_ribbon_3CxxC_2"/>
    <property type="match status" value="1"/>
</dbReference>
<reference evidence="2" key="1">
    <citation type="submission" date="2022-01" db="EMBL/GenBank/DDBJ databases">
        <authorList>
            <person name="King R."/>
        </authorList>
    </citation>
    <scope>NUCLEOTIDE SEQUENCE</scope>
</reference>
<dbReference type="AlphaFoldDB" id="A0A9N9X001"/>
<keyword evidence="3" id="KW-1185">Reference proteome</keyword>
<evidence type="ECO:0000259" key="1">
    <source>
        <dbReference type="Pfam" id="PF17180"/>
    </source>
</evidence>
<organism evidence="2 3">
    <name type="scientific">Phaedon cochleariae</name>
    <name type="common">Mustard beetle</name>
    <dbReference type="NCBI Taxonomy" id="80249"/>
    <lineage>
        <taxon>Eukaryota</taxon>
        <taxon>Metazoa</taxon>
        <taxon>Ecdysozoa</taxon>
        <taxon>Arthropoda</taxon>
        <taxon>Hexapoda</taxon>
        <taxon>Insecta</taxon>
        <taxon>Pterygota</taxon>
        <taxon>Neoptera</taxon>
        <taxon>Endopterygota</taxon>
        <taxon>Coleoptera</taxon>
        <taxon>Polyphaga</taxon>
        <taxon>Cucujiformia</taxon>
        <taxon>Chrysomeloidea</taxon>
        <taxon>Chrysomelidae</taxon>
        <taxon>Chrysomelinae</taxon>
        <taxon>Chrysomelini</taxon>
        <taxon>Phaedon</taxon>
    </lineage>
</organism>
<dbReference type="Proteomes" id="UP001153737">
    <property type="component" value="Chromosome 1"/>
</dbReference>
<feature type="domain" description="Zinc finger" evidence="1">
    <location>
        <begin position="21"/>
        <end position="60"/>
    </location>
</feature>
<dbReference type="OrthoDB" id="10038672at2759"/>
<dbReference type="EMBL" id="OU896707">
    <property type="protein sequence ID" value="CAG9812578.1"/>
    <property type="molecule type" value="Genomic_DNA"/>
</dbReference>
<accession>A0A9N9X001</accession>
<dbReference type="InterPro" id="IPR033446">
    <property type="entry name" value="ZCCHC24_Znf-3CxxC"/>
</dbReference>